<comment type="caution">
    <text evidence="2">The sequence shown here is derived from an EMBL/GenBank/DDBJ whole genome shotgun (WGS) entry which is preliminary data.</text>
</comment>
<evidence type="ECO:0000256" key="1">
    <source>
        <dbReference type="SAM" id="Phobius"/>
    </source>
</evidence>
<name>A0AAE0LA63_9CHLO</name>
<dbReference type="EMBL" id="LGRX02005950">
    <property type="protein sequence ID" value="KAK3277743.1"/>
    <property type="molecule type" value="Genomic_DNA"/>
</dbReference>
<dbReference type="Proteomes" id="UP001190700">
    <property type="component" value="Unassembled WGS sequence"/>
</dbReference>
<accession>A0AAE0LA63</accession>
<keyword evidence="3" id="KW-1185">Reference proteome</keyword>
<keyword evidence="1" id="KW-0472">Membrane</keyword>
<evidence type="ECO:0000313" key="2">
    <source>
        <dbReference type="EMBL" id="KAK3277743.1"/>
    </source>
</evidence>
<sequence length="215" mass="23371">MALLRCTRAGAGKWRSTSPLKALPYVGGAAAAFSGGERREIRELQEIIASVGDAGERHGISFSHASFPPVMVQHFTAGSVMVATSWWRTVFYPSREEFPRYIESGHFHSFQACAVDDEDGYNTRTCTMKTRPPRRPHVCGWAAAIRRWTSGRVTETLVTVCMVFCFAYVGVAAATLAPAGHDEMNGAAEPVMCNGDFCIYPAVGFLPPAAAKNMS</sequence>
<keyword evidence="1" id="KW-0812">Transmembrane</keyword>
<protein>
    <submittedName>
        <fullName evidence="2">Uncharacterized protein</fullName>
    </submittedName>
</protein>
<evidence type="ECO:0000313" key="3">
    <source>
        <dbReference type="Proteomes" id="UP001190700"/>
    </source>
</evidence>
<reference evidence="2 3" key="1">
    <citation type="journal article" date="2015" name="Genome Biol. Evol.">
        <title>Comparative Genomics of a Bacterivorous Green Alga Reveals Evolutionary Causalities and Consequences of Phago-Mixotrophic Mode of Nutrition.</title>
        <authorList>
            <person name="Burns J.A."/>
            <person name="Paasch A."/>
            <person name="Narechania A."/>
            <person name="Kim E."/>
        </authorList>
    </citation>
    <scope>NUCLEOTIDE SEQUENCE [LARGE SCALE GENOMIC DNA]</scope>
    <source>
        <strain evidence="2 3">PLY_AMNH</strain>
    </source>
</reference>
<dbReference type="AlphaFoldDB" id="A0AAE0LA63"/>
<keyword evidence="1" id="KW-1133">Transmembrane helix</keyword>
<proteinExistence type="predicted"/>
<feature type="transmembrane region" description="Helical" evidence="1">
    <location>
        <begin position="156"/>
        <end position="177"/>
    </location>
</feature>
<gene>
    <name evidence="2" type="ORF">CYMTET_14268</name>
</gene>
<organism evidence="2 3">
    <name type="scientific">Cymbomonas tetramitiformis</name>
    <dbReference type="NCBI Taxonomy" id="36881"/>
    <lineage>
        <taxon>Eukaryota</taxon>
        <taxon>Viridiplantae</taxon>
        <taxon>Chlorophyta</taxon>
        <taxon>Pyramimonadophyceae</taxon>
        <taxon>Pyramimonadales</taxon>
        <taxon>Pyramimonadaceae</taxon>
        <taxon>Cymbomonas</taxon>
    </lineage>
</organism>